<evidence type="ECO:0000313" key="3">
    <source>
        <dbReference type="Proteomes" id="UP000235672"/>
    </source>
</evidence>
<keyword evidence="3" id="KW-1185">Reference proteome</keyword>
<gene>
    <name evidence="2" type="ORF">NA56DRAFT_651178</name>
</gene>
<feature type="region of interest" description="Disordered" evidence="1">
    <location>
        <begin position="110"/>
        <end position="130"/>
    </location>
</feature>
<organism evidence="2 3">
    <name type="scientific">Hyaloscypha hepaticicola</name>
    <dbReference type="NCBI Taxonomy" id="2082293"/>
    <lineage>
        <taxon>Eukaryota</taxon>
        <taxon>Fungi</taxon>
        <taxon>Dikarya</taxon>
        <taxon>Ascomycota</taxon>
        <taxon>Pezizomycotina</taxon>
        <taxon>Leotiomycetes</taxon>
        <taxon>Helotiales</taxon>
        <taxon>Hyaloscyphaceae</taxon>
        <taxon>Hyaloscypha</taxon>
    </lineage>
</organism>
<evidence type="ECO:0000313" key="2">
    <source>
        <dbReference type="EMBL" id="PMD14213.1"/>
    </source>
</evidence>
<name>A0A2J6PJJ5_9HELO</name>
<proteinExistence type="predicted"/>
<reference evidence="2 3" key="1">
    <citation type="submission" date="2016-05" db="EMBL/GenBank/DDBJ databases">
        <title>A degradative enzymes factory behind the ericoid mycorrhizal symbiosis.</title>
        <authorList>
            <consortium name="DOE Joint Genome Institute"/>
            <person name="Martino E."/>
            <person name="Morin E."/>
            <person name="Grelet G."/>
            <person name="Kuo A."/>
            <person name="Kohler A."/>
            <person name="Daghino S."/>
            <person name="Barry K."/>
            <person name="Choi C."/>
            <person name="Cichocki N."/>
            <person name="Clum A."/>
            <person name="Copeland A."/>
            <person name="Hainaut M."/>
            <person name="Haridas S."/>
            <person name="Labutti K."/>
            <person name="Lindquist E."/>
            <person name="Lipzen A."/>
            <person name="Khouja H.-R."/>
            <person name="Murat C."/>
            <person name="Ohm R."/>
            <person name="Olson A."/>
            <person name="Spatafora J."/>
            <person name="Veneault-Fourrey C."/>
            <person name="Henrissat B."/>
            <person name="Grigoriev I."/>
            <person name="Martin F."/>
            <person name="Perotto S."/>
        </authorList>
    </citation>
    <scope>NUCLEOTIDE SEQUENCE [LARGE SCALE GENOMIC DNA]</scope>
    <source>
        <strain evidence="2 3">UAMH 7357</strain>
    </source>
</reference>
<dbReference type="Proteomes" id="UP000235672">
    <property type="component" value="Unassembled WGS sequence"/>
</dbReference>
<evidence type="ECO:0000256" key="1">
    <source>
        <dbReference type="SAM" id="MobiDB-lite"/>
    </source>
</evidence>
<dbReference type="AlphaFoldDB" id="A0A2J6PJJ5"/>
<protein>
    <submittedName>
        <fullName evidence="2">Uncharacterized protein</fullName>
    </submittedName>
</protein>
<dbReference type="EMBL" id="KZ613524">
    <property type="protein sequence ID" value="PMD14213.1"/>
    <property type="molecule type" value="Genomic_DNA"/>
</dbReference>
<sequence>MSECGSVPVLRESKQNLPAMQMRKNNASCVPFRGTAQCDKAGGDRGWWRVGTGVEGFVRSWLGFKVTQSFISNTGEDEARFYEFLSFKDRPQQGILNGPGSVPTTAHMRGRSQDSVQNLAGRGCSGGRSTQNEEKVRHTWLCSPHVVCGLSSVPKLRVAAASLSRGYASKKLLAVAR</sequence>
<accession>A0A2J6PJJ5</accession>